<dbReference type="Pfam" id="PF07167">
    <property type="entry name" value="PhaC_N"/>
    <property type="match status" value="1"/>
</dbReference>
<dbReference type="EMBL" id="CADIKK010000012">
    <property type="protein sequence ID" value="CAB3789595.1"/>
    <property type="molecule type" value="Genomic_DNA"/>
</dbReference>
<dbReference type="EC" id="2.3.1.-" evidence="5"/>
<dbReference type="InterPro" id="IPR051321">
    <property type="entry name" value="PHA/PHB_synthase"/>
</dbReference>
<gene>
    <name evidence="5" type="primary">phaC_2</name>
    <name evidence="5" type="ORF">LMG28614_02936</name>
</gene>
<dbReference type="Proteomes" id="UP000494365">
    <property type="component" value="Unassembled WGS sequence"/>
</dbReference>
<evidence type="ECO:0000256" key="2">
    <source>
        <dbReference type="ARBA" id="ARBA00023315"/>
    </source>
</evidence>
<dbReference type="Gene3D" id="3.40.50.1820">
    <property type="entry name" value="alpha/beta hydrolase"/>
    <property type="match status" value="1"/>
</dbReference>
<evidence type="ECO:0000256" key="1">
    <source>
        <dbReference type="ARBA" id="ARBA00022679"/>
    </source>
</evidence>
<organism evidence="5 6">
    <name type="scientific">Paraburkholderia ultramafica</name>
    <dbReference type="NCBI Taxonomy" id="1544867"/>
    <lineage>
        <taxon>Bacteria</taxon>
        <taxon>Pseudomonadati</taxon>
        <taxon>Pseudomonadota</taxon>
        <taxon>Betaproteobacteria</taxon>
        <taxon>Burkholderiales</taxon>
        <taxon>Burkholderiaceae</taxon>
        <taxon>Paraburkholderia</taxon>
    </lineage>
</organism>
<name>A0A6S7CW84_9BURK</name>
<feature type="region of interest" description="Disordered" evidence="3">
    <location>
        <begin position="1"/>
        <end position="48"/>
    </location>
</feature>
<feature type="compositionally biased region" description="Low complexity" evidence="3">
    <location>
        <begin position="34"/>
        <end position="43"/>
    </location>
</feature>
<dbReference type="PANTHER" id="PTHR36837:SF5">
    <property type="entry name" value="POLY-3-HYDROXYBUTYRATE SYNTHASE"/>
    <property type="match status" value="1"/>
</dbReference>
<feature type="region of interest" description="Disordered" evidence="3">
    <location>
        <begin position="573"/>
        <end position="594"/>
    </location>
</feature>
<keyword evidence="2 5" id="KW-0012">Acyltransferase</keyword>
<dbReference type="PANTHER" id="PTHR36837">
    <property type="entry name" value="POLY(3-HYDROXYALKANOATE) POLYMERASE SUBUNIT PHAC"/>
    <property type="match status" value="1"/>
</dbReference>
<dbReference type="GO" id="GO:0016746">
    <property type="term" value="F:acyltransferase activity"/>
    <property type="evidence" value="ECO:0007669"/>
    <property type="project" value="UniProtKB-KW"/>
</dbReference>
<dbReference type="GO" id="GO:0042619">
    <property type="term" value="P:poly-hydroxybutyrate biosynthetic process"/>
    <property type="evidence" value="ECO:0007669"/>
    <property type="project" value="InterPro"/>
</dbReference>
<feature type="compositionally biased region" description="Basic and acidic residues" evidence="3">
    <location>
        <begin position="7"/>
        <end position="33"/>
    </location>
</feature>
<proteinExistence type="predicted"/>
<dbReference type="AlphaFoldDB" id="A0A6S7CW84"/>
<feature type="domain" description="Poly-beta-hydroxybutyrate polymerase N-terminal" evidence="4">
    <location>
        <begin position="116"/>
        <end position="284"/>
    </location>
</feature>
<evidence type="ECO:0000259" key="4">
    <source>
        <dbReference type="Pfam" id="PF07167"/>
    </source>
</evidence>
<accession>A0A6S7CW84</accession>
<sequence>MAATNERTAERTAERTTERTAERTTERTTESRTESTAQSTARSEQPDDLAASAAEGMLGPNPFVGLRPRDILATAQQIGVQALRQPALLVEQEAALARDLMAVLGGSADCTPPQGDKRFTDPAWQNNSLYRMALQGYVAWRNALTGFVERSALDSKSKERAQFVLSLFTDALSPTNTLLGNPAALKKIIDSGGASLLGGVRNLLTDMLQNQGMPAQVDKTAFKVGENLGTSPGAVVFRNEVLELIQYAPATEHVYARPQLIVPPQINKFYVFDLSDGKSIVDYLVKSEFQVFMVSWRNPTAAQSHWDLNTYVAALLEAIAAVRDITGSDDVNLHGACSGAMTISALLGHLASRGDRSVNAATLMVAVLDNTTDSQLGLFATPEAIAAAKQNSTSKGVLAGEEMGRVFAWMRPNDLVWNYWVNNYLLGKAPPAFDILYWNNDATRLPAAMHGQLLDIFTGNLFSKPRALTVLGTPVDLSEVTCDKYVVAGMTDHITPWKGVYNTARTFGGNTRFVLSSSGHIQSLINPPGNPKAKFFLNPDLPAKADAWLASAQPEKDSWWSNWRTWLANRSGDQRPAPATLGNQRHPAGVKAPGTYVMEA</sequence>
<dbReference type="InterPro" id="IPR010941">
    <property type="entry name" value="PhaC_N"/>
</dbReference>
<keyword evidence="1 5" id="KW-0808">Transferase</keyword>
<evidence type="ECO:0000256" key="3">
    <source>
        <dbReference type="SAM" id="MobiDB-lite"/>
    </source>
</evidence>
<dbReference type="InterPro" id="IPR029058">
    <property type="entry name" value="AB_hydrolase_fold"/>
</dbReference>
<evidence type="ECO:0000313" key="6">
    <source>
        <dbReference type="Proteomes" id="UP000494365"/>
    </source>
</evidence>
<dbReference type="SUPFAM" id="SSF53474">
    <property type="entry name" value="alpha/beta-Hydrolases"/>
    <property type="match status" value="1"/>
</dbReference>
<evidence type="ECO:0000313" key="5">
    <source>
        <dbReference type="EMBL" id="CAB3789595.1"/>
    </source>
</evidence>
<reference evidence="5 6" key="1">
    <citation type="submission" date="2020-04" db="EMBL/GenBank/DDBJ databases">
        <authorList>
            <person name="De Canck E."/>
        </authorList>
    </citation>
    <scope>NUCLEOTIDE SEQUENCE [LARGE SCALE GENOMIC DNA]</scope>
    <source>
        <strain evidence="5 6">LMG 28614</strain>
    </source>
</reference>
<keyword evidence="6" id="KW-1185">Reference proteome</keyword>
<protein>
    <submittedName>
        <fullName evidence="5">Poly(3-hydroxyalkanoate) polymerase subunit PhaC</fullName>
        <ecNumber evidence="5">2.3.1.-</ecNumber>
    </submittedName>
</protein>